<keyword evidence="6" id="KW-0067">ATP-binding</keyword>
<dbReference type="InterPro" id="IPR008266">
    <property type="entry name" value="Tyr_kinase_AS"/>
</dbReference>
<evidence type="ECO:0000256" key="8">
    <source>
        <dbReference type="ARBA" id="ARBA00048679"/>
    </source>
</evidence>
<dbReference type="GO" id="GO:0005524">
    <property type="term" value="F:ATP binding"/>
    <property type="evidence" value="ECO:0007669"/>
    <property type="project" value="UniProtKB-KW"/>
</dbReference>
<dbReference type="Pfam" id="PF00069">
    <property type="entry name" value="Pkinase"/>
    <property type="match status" value="1"/>
</dbReference>
<comment type="caution">
    <text evidence="11">The sequence shown here is derived from an EMBL/GenBank/DDBJ whole genome shotgun (WGS) entry which is preliminary data.</text>
</comment>
<evidence type="ECO:0000256" key="4">
    <source>
        <dbReference type="ARBA" id="ARBA00022741"/>
    </source>
</evidence>
<evidence type="ECO:0000256" key="1">
    <source>
        <dbReference type="ARBA" id="ARBA00012513"/>
    </source>
</evidence>
<keyword evidence="3" id="KW-0808">Transferase</keyword>
<evidence type="ECO:0000256" key="2">
    <source>
        <dbReference type="ARBA" id="ARBA00022527"/>
    </source>
</evidence>
<keyword evidence="4" id="KW-0547">Nucleotide-binding</keyword>
<evidence type="ECO:0000256" key="6">
    <source>
        <dbReference type="ARBA" id="ARBA00022840"/>
    </source>
</evidence>
<evidence type="ECO:0000256" key="3">
    <source>
        <dbReference type="ARBA" id="ARBA00022679"/>
    </source>
</evidence>
<evidence type="ECO:0000313" key="12">
    <source>
        <dbReference type="Proteomes" id="UP000436088"/>
    </source>
</evidence>
<keyword evidence="5" id="KW-0418">Kinase</keyword>
<dbReference type="AlphaFoldDB" id="A0A6A2WDZ4"/>
<sequence length="210" mass="22996">MSSQYSEISWFLFASPTPNFVHRDISSKNILLDSDYEAHVANFGAARLLKPDSLNWTQFGGTLGYSAPELAYAMQVNEKCDVFSFGVVTLETLMGRHPGDLIYFLSSSFPSVSPSCSSSASFSNLLLKDLLDQRLPSPRKRTAATLVTIVKLASRCLHASPQSRPTMQQVSRELSTRSPPSVMQFHTIKLSQLLDSSSCTPEPGSDSALP</sequence>
<feature type="region of interest" description="Disordered" evidence="9">
    <location>
        <begin position="160"/>
        <end position="180"/>
    </location>
</feature>
<evidence type="ECO:0000256" key="5">
    <source>
        <dbReference type="ARBA" id="ARBA00022777"/>
    </source>
</evidence>
<proteinExistence type="predicted"/>
<dbReference type="InterPro" id="IPR011009">
    <property type="entry name" value="Kinase-like_dom_sf"/>
</dbReference>
<comment type="catalytic activity">
    <reaction evidence="8">
        <text>L-seryl-[protein] + ATP = O-phospho-L-seryl-[protein] + ADP + H(+)</text>
        <dbReference type="Rhea" id="RHEA:17989"/>
        <dbReference type="Rhea" id="RHEA-COMP:9863"/>
        <dbReference type="Rhea" id="RHEA-COMP:11604"/>
        <dbReference type="ChEBI" id="CHEBI:15378"/>
        <dbReference type="ChEBI" id="CHEBI:29999"/>
        <dbReference type="ChEBI" id="CHEBI:30616"/>
        <dbReference type="ChEBI" id="CHEBI:83421"/>
        <dbReference type="ChEBI" id="CHEBI:456216"/>
        <dbReference type="EC" id="2.7.11.1"/>
    </reaction>
</comment>
<dbReference type="Proteomes" id="UP000436088">
    <property type="component" value="Unassembled WGS sequence"/>
</dbReference>
<keyword evidence="2" id="KW-0723">Serine/threonine-protein kinase</keyword>
<accession>A0A6A2WDZ4</accession>
<protein>
    <recommendedName>
        <fullName evidence="1">non-specific serine/threonine protein kinase</fullName>
        <ecNumber evidence="1">2.7.11.1</ecNumber>
    </recommendedName>
</protein>
<dbReference type="EC" id="2.7.11.1" evidence="1"/>
<dbReference type="InterPro" id="IPR000719">
    <property type="entry name" value="Prot_kinase_dom"/>
</dbReference>
<dbReference type="EMBL" id="VEPZ02001762">
    <property type="protein sequence ID" value="KAE8656603.1"/>
    <property type="molecule type" value="Genomic_DNA"/>
</dbReference>
<dbReference type="PROSITE" id="PS00109">
    <property type="entry name" value="PROTEIN_KINASE_TYR"/>
    <property type="match status" value="1"/>
</dbReference>
<dbReference type="SUPFAM" id="SSF56112">
    <property type="entry name" value="Protein kinase-like (PK-like)"/>
    <property type="match status" value="1"/>
</dbReference>
<reference evidence="11" key="1">
    <citation type="submission" date="2019-09" db="EMBL/GenBank/DDBJ databases">
        <title>Draft genome information of white flower Hibiscus syriacus.</title>
        <authorList>
            <person name="Kim Y.-M."/>
        </authorList>
    </citation>
    <scope>NUCLEOTIDE SEQUENCE [LARGE SCALE GENOMIC DNA]</scope>
    <source>
        <strain evidence="11">YM2019G1</strain>
    </source>
</reference>
<dbReference type="PANTHER" id="PTHR48005">
    <property type="entry name" value="LEUCINE RICH REPEAT KINASE 2"/>
    <property type="match status" value="1"/>
</dbReference>
<evidence type="ECO:0000313" key="11">
    <source>
        <dbReference type="EMBL" id="KAE8656603.1"/>
    </source>
</evidence>
<name>A0A6A2WDZ4_HIBSY</name>
<comment type="catalytic activity">
    <reaction evidence="7">
        <text>L-threonyl-[protein] + ATP = O-phospho-L-threonyl-[protein] + ADP + H(+)</text>
        <dbReference type="Rhea" id="RHEA:46608"/>
        <dbReference type="Rhea" id="RHEA-COMP:11060"/>
        <dbReference type="Rhea" id="RHEA-COMP:11605"/>
        <dbReference type="ChEBI" id="CHEBI:15378"/>
        <dbReference type="ChEBI" id="CHEBI:30013"/>
        <dbReference type="ChEBI" id="CHEBI:30616"/>
        <dbReference type="ChEBI" id="CHEBI:61977"/>
        <dbReference type="ChEBI" id="CHEBI:456216"/>
        <dbReference type="EC" id="2.7.11.1"/>
    </reaction>
</comment>
<feature type="domain" description="Protein kinase" evidence="10">
    <location>
        <begin position="1"/>
        <end position="182"/>
    </location>
</feature>
<evidence type="ECO:0000256" key="9">
    <source>
        <dbReference type="SAM" id="MobiDB-lite"/>
    </source>
</evidence>
<dbReference type="GO" id="GO:0004674">
    <property type="term" value="F:protein serine/threonine kinase activity"/>
    <property type="evidence" value="ECO:0007669"/>
    <property type="project" value="UniProtKB-KW"/>
</dbReference>
<evidence type="ECO:0000256" key="7">
    <source>
        <dbReference type="ARBA" id="ARBA00047899"/>
    </source>
</evidence>
<dbReference type="PANTHER" id="PTHR48005:SF70">
    <property type="entry name" value="MDIS1-INTERACTING RECEPTOR LIKE KINASE 2-LIKE"/>
    <property type="match status" value="1"/>
</dbReference>
<dbReference type="InterPro" id="IPR051420">
    <property type="entry name" value="Ser_Thr_Kinases_DiverseReg"/>
</dbReference>
<dbReference type="PROSITE" id="PS50011">
    <property type="entry name" value="PROTEIN_KINASE_DOM"/>
    <property type="match status" value="1"/>
</dbReference>
<dbReference type="Gene3D" id="1.10.510.10">
    <property type="entry name" value="Transferase(Phosphotransferase) domain 1"/>
    <property type="match status" value="1"/>
</dbReference>
<organism evidence="11 12">
    <name type="scientific">Hibiscus syriacus</name>
    <name type="common">Rose of Sharon</name>
    <dbReference type="NCBI Taxonomy" id="106335"/>
    <lineage>
        <taxon>Eukaryota</taxon>
        <taxon>Viridiplantae</taxon>
        <taxon>Streptophyta</taxon>
        <taxon>Embryophyta</taxon>
        <taxon>Tracheophyta</taxon>
        <taxon>Spermatophyta</taxon>
        <taxon>Magnoliopsida</taxon>
        <taxon>eudicotyledons</taxon>
        <taxon>Gunneridae</taxon>
        <taxon>Pentapetalae</taxon>
        <taxon>rosids</taxon>
        <taxon>malvids</taxon>
        <taxon>Malvales</taxon>
        <taxon>Malvaceae</taxon>
        <taxon>Malvoideae</taxon>
        <taxon>Hibiscus</taxon>
    </lineage>
</organism>
<gene>
    <name evidence="11" type="ORF">F3Y22_tig00116997pilonHSYRG00038</name>
</gene>
<evidence type="ECO:0000259" key="10">
    <source>
        <dbReference type="PROSITE" id="PS50011"/>
    </source>
</evidence>
<keyword evidence="12" id="KW-1185">Reference proteome</keyword>